<feature type="domain" description="Mab-21-like HhH/H2TH-like" evidence="7">
    <location>
        <begin position="38"/>
        <end position="159"/>
    </location>
</feature>
<dbReference type="RefSeq" id="XP_025062779.1">
    <property type="nucleotide sequence ID" value="XM_025206994.1"/>
</dbReference>
<keyword evidence="6" id="KW-0472">Membrane</keyword>
<keyword evidence="4" id="KW-0732">Signal</keyword>
<dbReference type="PANTHER" id="PTHR10656:SF9">
    <property type="entry name" value="INOSITOL 1,4,5-TRISPHOSPHATE RECEPTOR-INTERACTING PROTEIN-LIKE 2"/>
    <property type="match status" value="1"/>
</dbReference>
<accession>A0A3Q0GSL3</accession>
<evidence type="ECO:0000313" key="9">
    <source>
        <dbReference type="RefSeq" id="XP_025062779.1"/>
    </source>
</evidence>
<protein>
    <submittedName>
        <fullName evidence="9">Inositol 1,4,5-trisphosphate receptor-interacting protein-like 2</fullName>
    </submittedName>
</protein>
<dbReference type="InterPro" id="IPR024810">
    <property type="entry name" value="MAB21L/cGLR"/>
</dbReference>
<evidence type="ECO:0000256" key="3">
    <source>
        <dbReference type="ARBA" id="ARBA00022692"/>
    </source>
</evidence>
<reference evidence="9" key="1">
    <citation type="submission" date="2025-08" db="UniProtKB">
        <authorList>
            <consortium name="RefSeq"/>
        </authorList>
    </citation>
    <scope>IDENTIFICATION</scope>
</reference>
<evidence type="ECO:0000256" key="1">
    <source>
        <dbReference type="ARBA" id="ARBA00004479"/>
    </source>
</evidence>
<dbReference type="GeneID" id="112550681"/>
<keyword evidence="3" id="KW-0812">Transmembrane</keyword>
<dbReference type="GO" id="GO:0016020">
    <property type="term" value="C:membrane"/>
    <property type="evidence" value="ECO:0007669"/>
    <property type="project" value="UniProtKB-SubCell"/>
</dbReference>
<keyword evidence="8" id="KW-1185">Reference proteome</keyword>
<dbReference type="InterPro" id="IPR026250">
    <property type="entry name" value="ITPRIP-like"/>
</dbReference>
<evidence type="ECO:0000256" key="4">
    <source>
        <dbReference type="ARBA" id="ARBA00022729"/>
    </source>
</evidence>
<dbReference type="PRINTS" id="PR02107">
    <property type="entry name" value="INOS145TPRIP"/>
</dbReference>
<keyword evidence="5" id="KW-1133">Transmembrane helix</keyword>
<dbReference type="PANTHER" id="PTHR10656">
    <property type="entry name" value="CELL FATE DETERMINING PROTEIN MAB21-RELATED"/>
    <property type="match status" value="1"/>
</dbReference>
<sequence>GDALYLVPARQALWALDASKPEQRLLGWLRQQAPPDSCHLKCLQILKGLRDLSGRGLEGPLGAQWSRVLSSYALKTALFSVLLRGPWQAWQEQFLVERLEELVLSLGDCLHKRVLMHFFLGNPRVPEAVPVPRFLREAAPLNLLAAFDASTLDAAAAQLLKAWSQAPKIIRMYSGPQHLRRSPALCRHVPEAGQEAQSD</sequence>
<dbReference type="CTD" id="162073"/>
<proteinExistence type="inferred from homology"/>
<comment type="subcellular location">
    <subcellularLocation>
        <location evidence="1">Membrane</location>
        <topology evidence="1">Single-pass type I membrane protein</topology>
    </subcellularLocation>
</comment>
<dbReference type="Proteomes" id="UP000189705">
    <property type="component" value="Unplaced"/>
</dbReference>
<dbReference type="InterPro" id="IPR046906">
    <property type="entry name" value="Mab-21_HhH/H2TH-like"/>
</dbReference>
<evidence type="ECO:0000259" key="7">
    <source>
        <dbReference type="Pfam" id="PF20266"/>
    </source>
</evidence>
<dbReference type="STRING" id="38654.A0A3Q0GSL3"/>
<feature type="non-terminal residue" evidence="9">
    <location>
        <position position="1"/>
    </location>
</feature>
<dbReference type="AlphaFoldDB" id="A0A3Q0GSL3"/>
<name>A0A3Q0GSL3_ALLSI</name>
<evidence type="ECO:0000256" key="5">
    <source>
        <dbReference type="ARBA" id="ARBA00022989"/>
    </source>
</evidence>
<dbReference type="Pfam" id="PF20266">
    <property type="entry name" value="Mab-21_C"/>
    <property type="match status" value="1"/>
</dbReference>
<dbReference type="SMART" id="SM01265">
    <property type="entry name" value="Mab-21"/>
    <property type="match status" value="1"/>
</dbReference>
<evidence type="ECO:0000313" key="8">
    <source>
        <dbReference type="Proteomes" id="UP000189705"/>
    </source>
</evidence>
<dbReference type="KEGG" id="asn:112550681"/>
<dbReference type="InParanoid" id="A0A3Q0GSL3"/>
<evidence type="ECO:0000256" key="6">
    <source>
        <dbReference type="ARBA" id="ARBA00023136"/>
    </source>
</evidence>
<organism evidence="8 9">
    <name type="scientific">Alligator sinensis</name>
    <name type="common">Chinese alligator</name>
    <dbReference type="NCBI Taxonomy" id="38654"/>
    <lineage>
        <taxon>Eukaryota</taxon>
        <taxon>Metazoa</taxon>
        <taxon>Chordata</taxon>
        <taxon>Craniata</taxon>
        <taxon>Vertebrata</taxon>
        <taxon>Euteleostomi</taxon>
        <taxon>Archelosauria</taxon>
        <taxon>Archosauria</taxon>
        <taxon>Crocodylia</taxon>
        <taxon>Alligatoridae</taxon>
        <taxon>Alligatorinae</taxon>
        <taxon>Alligator</taxon>
    </lineage>
</organism>
<dbReference type="Gene3D" id="1.10.1410.40">
    <property type="match status" value="1"/>
</dbReference>
<gene>
    <name evidence="9" type="primary">ITPRIPL2</name>
</gene>
<comment type="similarity">
    <text evidence="2">Belongs to the ITPRIP family.</text>
</comment>
<evidence type="ECO:0000256" key="2">
    <source>
        <dbReference type="ARBA" id="ARBA00005554"/>
    </source>
</evidence>